<keyword evidence="4 6" id="KW-1133">Transmembrane helix</keyword>
<evidence type="ECO:0000256" key="3">
    <source>
        <dbReference type="ARBA" id="ARBA00022692"/>
    </source>
</evidence>
<protein>
    <submittedName>
        <fullName evidence="7">Uncharacterized protein</fullName>
    </submittedName>
</protein>
<evidence type="ECO:0000313" key="8">
    <source>
        <dbReference type="EMBL" id="RUO13351.1"/>
    </source>
</evidence>
<dbReference type="PANTHER" id="PTHR21716">
    <property type="entry name" value="TRANSMEMBRANE PROTEIN"/>
    <property type="match status" value="1"/>
</dbReference>
<evidence type="ECO:0000256" key="5">
    <source>
        <dbReference type="ARBA" id="ARBA00023136"/>
    </source>
</evidence>
<dbReference type="Pfam" id="PF01594">
    <property type="entry name" value="AI-2E_transport"/>
    <property type="match status" value="1"/>
</dbReference>
<dbReference type="Proteomes" id="UP000280228">
    <property type="component" value="Chromosome"/>
</dbReference>
<keyword evidence="3 6" id="KW-0812">Transmembrane</keyword>
<feature type="transmembrane region" description="Helical" evidence="6">
    <location>
        <begin position="33"/>
        <end position="55"/>
    </location>
</feature>
<organism evidence="7 10">
    <name type="scientific">Moraxella catarrhalis</name>
    <name type="common">Branhamella catarrhalis</name>
    <dbReference type="NCBI Taxonomy" id="480"/>
    <lineage>
        <taxon>Bacteria</taxon>
        <taxon>Pseudomonadati</taxon>
        <taxon>Pseudomonadota</taxon>
        <taxon>Gammaproteobacteria</taxon>
        <taxon>Moraxellales</taxon>
        <taxon>Moraxellaceae</taxon>
        <taxon>Moraxella</taxon>
    </lineage>
</organism>
<keyword evidence="5 6" id="KW-0472">Membrane</keyword>
<dbReference type="GO" id="GO:0016020">
    <property type="term" value="C:membrane"/>
    <property type="evidence" value="ECO:0007669"/>
    <property type="project" value="UniProtKB-SubCell"/>
</dbReference>
<feature type="transmembrane region" description="Helical" evidence="6">
    <location>
        <begin position="244"/>
        <end position="273"/>
    </location>
</feature>
<name>A0A3A9RR04_MORCA</name>
<dbReference type="GeneID" id="66586078"/>
<evidence type="ECO:0000256" key="4">
    <source>
        <dbReference type="ARBA" id="ARBA00022989"/>
    </source>
</evidence>
<dbReference type="InterPro" id="IPR002549">
    <property type="entry name" value="AI-2E-like"/>
</dbReference>
<comment type="subcellular location">
    <subcellularLocation>
        <location evidence="1">Membrane</location>
        <topology evidence="1">Multi-pass membrane protein</topology>
    </subcellularLocation>
</comment>
<evidence type="ECO:0000313" key="9">
    <source>
        <dbReference type="Proteomes" id="UP000268436"/>
    </source>
</evidence>
<evidence type="ECO:0000256" key="1">
    <source>
        <dbReference type="ARBA" id="ARBA00004141"/>
    </source>
</evidence>
<evidence type="ECO:0000313" key="7">
    <source>
        <dbReference type="EMBL" id="AZQ93445.1"/>
    </source>
</evidence>
<feature type="transmembrane region" description="Helical" evidence="6">
    <location>
        <begin position="319"/>
        <end position="344"/>
    </location>
</feature>
<feature type="transmembrane region" description="Helical" evidence="6">
    <location>
        <begin position="158"/>
        <end position="181"/>
    </location>
</feature>
<dbReference type="OMA" id="AQYSSFI"/>
<feature type="transmembrane region" description="Helical" evidence="6">
    <location>
        <begin position="67"/>
        <end position="88"/>
    </location>
</feature>
<dbReference type="EMBL" id="RYER01000021">
    <property type="protein sequence ID" value="RUO13351.1"/>
    <property type="molecule type" value="Genomic_DNA"/>
</dbReference>
<dbReference type="EMBL" id="CP034662">
    <property type="protein sequence ID" value="AZQ93445.1"/>
    <property type="molecule type" value="Genomic_DNA"/>
</dbReference>
<feature type="transmembrane region" description="Helical" evidence="6">
    <location>
        <begin position="280"/>
        <end position="299"/>
    </location>
</feature>
<evidence type="ECO:0000313" key="10">
    <source>
        <dbReference type="Proteomes" id="UP000280228"/>
    </source>
</evidence>
<keyword evidence="9" id="KW-1185">Reference proteome</keyword>
<accession>A0A3A9RR04</accession>
<proteinExistence type="inferred from homology"/>
<sequence length="415" mass="46895">MNTQEQKSFIFMTVAVVLMLLSFYYLIHVWLIVFASILMAVWLLSLVEYLTLIPWVGQYLKKLPHGILLTMVLMGLVGVLSTLAALFGHELALQLENLKLLVPQAFEYMNQYLTQYLQTHPAVYEWLAGLEWARELRDNPQQFLTRFSDGAMAYLPTYLGGMVSGMGTLVVITIIGLFLAISPSVYRRSFVAMVPKDSRDKAEYLLDRSYRSMQQWLLGQLVVMAFVGIATGIALWLMGIPFALALGFIAFLLDFVPVLGPWLSAIPILLLTLIVSPKMLLWVALMIVVVQQLESYVISPIVQNRMVDLPPVALLLSQVIMGSITGILGIALATPLMVMVIVWVQVLYIKFTLGDYAVRILDQNESQMQADPFGDWEAYQKKQSIEENPSLKRRLQLMRQKRQAKAAQIKDNLSE</sequence>
<dbReference type="PANTHER" id="PTHR21716:SF62">
    <property type="entry name" value="TRANSPORT PROTEIN YDBI-RELATED"/>
    <property type="match status" value="1"/>
</dbReference>
<dbReference type="KEGG" id="mcat:MC25239_00483"/>
<feature type="transmembrane region" description="Helical" evidence="6">
    <location>
        <begin position="216"/>
        <end position="238"/>
    </location>
</feature>
<evidence type="ECO:0000256" key="6">
    <source>
        <dbReference type="SAM" id="Phobius"/>
    </source>
</evidence>
<dbReference type="GO" id="GO:0055085">
    <property type="term" value="P:transmembrane transport"/>
    <property type="evidence" value="ECO:0007669"/>
    <property type="project" value="TreeGrafter"/>
</dbReference>
<evidence type="ECO:0000256" key="2">
    <source>
        <dbReference type="ARBA" id="ARBA00009773"/>
    </source>
</evidence>
<dbReference type="Proteomes" id="UP000268436">
    <property type="component" value="Unassembled WGS sequence"/>
</dbReference>
<dbReference type="RefSeq" id="WP_003659110.1">
    <property type="nucleotide sequence ID" value="NZ_CP007669.1"/>
</dbReference>
<comment type="similarity">
    <text evidence="2">Belongs to the autoinducer-2 exporter (AI-2E) (TC 2.A.86) family.</text>
</comment>
<gene>
    <name evidence="7" type="ORF">EJK53_0493</name>
    <name evidence="8" type="ORF">EJK54_0113</name>
</gene>
<feature type="transmembrane region" description="Helical" evidence="6">
    <location>
        <begin position="9"/>
        <end position="27"/>
    </location>
</feature>
<reference evidence="9 10" key="1">
    <citation type="submission" date="2018-12" db="EMBL/GenBank/DDBJ databases">
        <title>Persistence of Moraxella catarrhalis in Chronic Obstructive Pulmonary Disease and Regulation of the Hag/MID Adhesin.</title>
        <authorList>
            <person name="Murphy T."/>
            <person name="Zhao X."/>
            <person name="Vyas G."/>
            <person name="Aluvathingal J."/>
            <person name="Nadendla S."/>
            <person name="Tallon L."/>
            <person name="Tettelin H."/>
        </authorList>
    </citation>
    <scope>NUCLEOTIDE SEQUENCE [LARGE SCALE GENOMIC DNA]</scope>
    <source>
        <strain evidence="8 9">173P27B1</strain>
        <strain evidence="7 10">46P58B1</strain>
    </source>
</reference>
<dbReference type="AlphaFoldDB" id="A0A3A9RR04"/>